<dbReference type="InterPro" id="IPR036263">
    <property type="entry name" value="Chorismate_II_sf"/>
</dbReference>
<evidence type="ECO:0000256" key="2">
    <source>
        <dbReference type="ARBA" id="ARBA00022679"/>
    </source>
</evidence>
<dbReference type="Gene3D" id="3.20.20.70">
    <property type="entry name" value="Aldolase class I"/>
    <property type="match status" value="1"/>
</dbReference>
<dbReference type="Proteomes" id="UP000255024">
    <property type="component" value="Unassembled WGS sequence"/>
</dbReference>
<organism evidence="4 5">
    <name type="scientific">Myroides odoratus</name>
    <name type="common">Flavobacterium odoratum</name>
    <dbReference type="NCBI Taxonomy" id="256"/>
    <lineage>
        <taxon>Bacteria</taxon>
        <taxon>Pseudomonadati</taxon>
        <taxon>Bacteroidota</taxon>
        <taxon>Flavobacteriia</taxon>
        <taxon>Flavobacteriales</taxon>
        <taxon>Flavobacteriaceae</taxon>
        <taxon>Myroides</taxon>
    </lineage>
</organism>
<dbReference type="InterPro" id="IPR036979">
    <property type="entry name" value="CM_dom_sf"/>
</dbReference>
<evidence type="ECO:0000313" key="5">
    <source>
        <dbReference type="Proteomes" id="UP000255024"/>
    </source>
</evidence>
<proteinExistence type="predicted"/>
<dbReference type="InterPro" id="IPR002701">
    <property type="entry name" value="CM_II_prokaryot"/>
</dbReference>
<dbReference type="SUPFAM" id="SSF48600">
    <property type="entry name" value="Chorismate mutase II"/>
    <property type="match status" value="1"/>
</dbReference>
<dbReference type="InterPro" id="IPR052899">
    <property type="entry name" value="Class-I_DAHP_synthase"/>
</dbReference>
<dbReference type="EC" id="5.4.99.5" evidence="1"/>
<dbReference type="RefSeq" id="WP_115092521.1">
    <property type="nucleotide sequence ID" value="NZ_CP068107.1"/>
</dbReference>
<sequence length="357" mass="40695">MSKDWLTAFQGQAPAIIAGPCSAETPEQLLQIAHSLPQEVKVFRAGIWKPRTKPGGFEGVGAIGLDWMRQVKEETGLLLATEVATAEHVDLCLQNDIDILWIGARTAVNPFSVQEIADALRGTDKIVMLKNPINPDLSLWMGGLERLEKANIKKLGLIHRGFSTYEKTKYRNIPEWQIPLDIKSELPHIPIFCDPSHITGRRDRILAVSQLALDLNFDGLMIETHCNPDKAWSDAAQQVTPEQLKTIVQALKLRNITDDTEEYLQKLQTYRIQIDDMDSKILDLLKKRMMISDAIGSLKRDKNVAVFQQERWNSIVEKMMKEGEHLGFTDEFIRTIYNAIHQESIYRQDQVINRKEE</sequence>
<evidence type="ECO:0000313" key="4">
    <source>
        <dbReference type="EMBL" id="STZ69914.1"/>
    </source>
</evidence>
<dbReference type="SUPFAM" id="SSF51569">
    <property type="entry name" value="Aldolase"/>
    <property type="match status" value="1"/>
</dbReference>
<dbReference type="EMBL" id="UGQL01000002">
    <property type="protein sequence ID" value="STZ69914.1"/>
    <property type="molecule type" value="Genomic_DNA"/>
</dbReference>
<dbReference type="GO" id="GO:0046417">
    <property type="term" value="P:chorismate metabolic process"/>
    <property type="evidence" value="ECO:0007669"/>
    <property type="project" value="InterPro"/>
</dbReference>
<dbReference type="Pfam" id="PF01817">
    <property type="entry name" value="CM_2"/>
    <property type="match status" value="1"/>
</dbReference>
<dbReference type="InterPro" id="IPR006218">
    <property type="entry name" value="DAHP1/KDSA"/>
</dbReference>
<dbReference type="GO" id="GO:0004106">
    <property type="term" value="F:chorismate mutase activity"/>
    <property type="evidence" value="ECO:0007669"/>
    <property type="project" value="UniProtKB-EC"/>
</dbReference>
<keyword evidence="2 4" id="KW-0808">Transferase</keyword>
<dbReference type="SMART" id="SM00830">
    <property type="entry name" value="CM_2"/>
    <property type="match status" value="1"/>
</dbReference>
<gene>
    <name evidence="4" type="primary">aroF</name>
    <name evidence="4" type="ORF">NCTC11179_03439</name>
</gene>
<dbReference type="Pfam" id="PF00793">
    <property type="entry name" value="DAHP_synth_1"/>
    <property type="match status" value="1"/>
</dbReference>
<dbReference type="GO" id="GO:0016740">
    <property type="term" value="F:transferase activity"/>
    <property type="evidence" value="ECO:0007669"/>
    <property type="project" value="UniProtKB-KW"/>
</dbReference>
<dbReference type="Gene3D" id="1.20.59.10">
    <property type="entry name" value="Chorismate mutase"/>
    <property type="match status" value="1"/>
</dbReference>
<keyword evidence="5" id="KW-1185">Reference proteome</keyword>
<feature type="domain" description="Chorismate mutase" evidence="3">
    <location>
        <begin position="261"/>
        <end position="352"/>
    </location>
</feature>
<dbReference type="PANTHER" id="PTHR43018">
    <property type="entry name" value="PHOSPHO-2-DEHYDRO-3-DEOXYHEPTONATE ALDOLASE"/>
    <property type="match status" value="1"/>
</dbReference>
<accession>A0A378U5P9</accession>
<reference evidence="4 5" key="1">
    <citation type="submission" date="2018-06" db="EMBL/GenBank/DDBJ databases">
        <authorList>
            <consortium name="Pathogen Informatics"/>
            <person name="Doyle S."/>
        </authorList>
    </citation>
    <scope>NUCLEOTIDE SEQUENCE [LARGE SCALE GENOMIC DNA]</scope>
    <source>
        <strain evidence="4 5">NCTC11179</strain>
    </source>
</reference>
<protein>
    <recommendedName>
        <fullName evidence="1">chorismate mutase</fullName>
        <ecNumber evidence="1">5.4.99.5</ecNumber>
    </recommendedName>
</protein>
<name>A0A378U5P9_MYROD</name>
<dbReference type="PROSITE" id="PS51168">
    <property type="entry name" value="CHORISMATE_MUT_2"/>
    <property type="match status" value="1"/>
</dbReference>
<evidence type="ECO:0000256" key="1">
    <source>
        <dbReference type="ARBA" id="ARBA00012404"/>
    </source>
</evidence>
<dbReference type="AlphaFoldDB" id="A0A378U5P9"/>
<dbReference type="InterPro" id="IPR013785">
    <property type="entry name" value="Aldolase_TIM"/>
</dbReference>
<dbReference type="PANTHER" id="PTHR43018:SF1">
    <property type="entry name" value="PROTEIN AROA(G)"/>
    <property type="match status" value="1"/>
</dbReference>
<evidence type="ECO:0000259" key="3">
    <source>
        <dbReference type="PROSITE" id="PS51168"/>
    </source>
</evidence>